<evidence type="ECO:0000256" key="7">
    <source>
        <dbReference type="PIRSR" id="PIRSR038994-2"/>
    </source>
</evidence>
<dbReference type="OrthoDB" id="9776488at2"/>
<dbReference type="eggNOG" id="COG1820">
    <property type="taxonomic scope" value="Bacteria"/>
</dbReference>
<dbReference type="Pfam" id="PF22643">
    <property type="entry name" value="NagA_N"/>
    <property type="match status" value="1"/>
</dbReference>
<organism evidence="10 11">
    <name type="scientific">Zymomonas mobilis subsp. mobilis (strain ATCC 10988 / DSM 424 / LMG 404 / NCIMB 8938 / NRRL B-806 / ZM1)</name>
    <dbReference type="NCBI Taxonomy" id="555217"/>
    <lineage>
        <taxon>Bacteria</taxon>
        <taxon>Pseudomonadati</taxon>
        <taxon>Pseudomonadota</taxon>
        <taxon>Alphaproteobacteria</taxon>
        <taxon>Sphingomonadales</taxon>
        <taxon>Zymomonadaceae</taxon>
        <taxon>Zymomonas</taxon>
    </lineage>
</organism>
<dbReference type="NCBIfam" id="TIGR00221">
    <property type="entry name" value="nagA"/>
    <property type="match status" value="1"/>
</dbReference>
<feature type="active site" description="Proton donor/acceptor" evidence="6">
    <location>
        <position position="276"/>
    </location>
</feature>
<evidence type="ECO:0000256" key="1">
    <source>
        <dbReference type="ARBA" id="ARBA00010716"/>
    </source>
</evidence>
<evidence type="ECO:0000256" key="4">
    <source>
        <dbReference type="ARBA" id="ARBA00023277"/>
    </source>
</evidence>
<feature type="domain" description="Amidohydrolase-related" evidence="9">
    <location>
        <begin position="50"/>
        <end position="378"/>
    </location>
</feature>
<dbReference type="AlphaFoldDB" id="A0A0H3G4Z8"/>
<dbReference type="EMBL" id="CP002850">
    <property type="protein sequence ID" value="AEH62194.1"/>
    <property type="molecule type" value="Genomic_DNA"/>
</dbReference>
<keyword evidence="3 5" id="KW-0378">Hydrolase</keyword>
<name>A0A0H3G4Z8_ZYMMA</name>
<dbReference type="GO" id="GO:0006046">
    <property type="term" value="P:N-acetylglucosamine catabolic process"/>
    <property type="evidence" value="ECO:0007669"/>
    <property type="project" value="TreeGrafter"/>
</dbReference>
<comment type="similarity">
    <text evidence="1 5">Belongs to the metallo-dependent hydrolases superfamily. NagA family.</text>
</comment>
<dbReference type="SUPFAM" id="SSF51556">
    <property type="entry name" value="Metallo-dependent hydrolases"/>
    <property type="match status" value="1"/>
</dbReference>
<evidence type="ECO:0000256" key="3">
    <source>
        <dbReference type="ARBA" id="ARBA00022801"/>
    </source>
</evidence>
<dbReference type="KEGG" id="zmm:Zmob_0344"/>
<dbReference type="InterPro" id="IPR032466">
    <property type="entry name" value="Metal_Hydrolase"/>
</dbReference>
<dbReference type="HOGENOM" id="CLU_032482_2_2_5"/>
<feature type="binding site" evidence="8">
    <location>
        <position position="128"/>
    </location>
    <ligand>
        <name>Zn(2+)</name>
        <dbReference type="ChEBI" id="CHEBI:29105"/>
    </ligand>
</feature>
<keyword evidence="4 5" id="KW-0119">Carbohydrate metabolism</keyword>
<dbReference type="InterPro" id="IPR003764">
    <property type="entry name" value="GlcNAc_6-P_deAcase"/>
</dbReference>
<feature type="binding site" evidence="7">
    <location>
        <position position="139"/>
    </location>
    <ligand>
        <name>substrate</name>
    </ligand>
</feature>
<dbReference type="GO" id="GO:0046872">
    <property type="term" value="F:metal ion binding"/>
    <property type="evidence" value="ECO:0007669"/>
    <property type="project" value="UniProtKB-KW"/>
</dbReference>
<dbReference type="SUPFAM" id="SSF51338">
    <property type="entry name" value="Composite domain of metallo-dependent hydrolases"/>
    <property type="match status" value="1"/>
</dbReference>
<dbReference type="RefSeq" id="WP_014500457.1">
    <property type="nucleotide sequence ID" value="NC_017262.1"/>
</dbReference>
<evidence type="ECO:0000256" key="8">
    <source>
        <dbReference type="PIRSR" id="PIRSR038994-3"/>
    </source>
</evidence>
<feature type="binding site" evidence="7">
    <location>
        <position position="229"/>
    </location>
    <ligand>
        <name>substrate</name>
    </ligand>
</feature>
<dbReference type="InterPro" id="IPR006680">
    <property type="entry name" value="Amidohydro-rel"/>
</dbReference>
<dbReference type="Gene3D" id="2.30.40.10">
    <property type="entry name" value="Urease, subunit C, domain 1"/>
    <property type="match status" value="1"/>
</dbReference>
<feature type="binding site" evidence="7">
    <location>
        <begin position="309"/>
        <end position="311"/>
    </location>
    <ligand>
        <name>substrate</name>
    </ligand>
</feature>
<evidence type="ECO:0000256" key="2">
    <source>
        <dbReference type="ARBA" id="ARBA00022723"/>
    </source>
</evidence>
<dbReference type="GO" id="GO:0008448">
    <property type="term" value="F:N-acetylglucosamine-6-phosphate deacetylase activity"/>
    <property type="evidence" value="ECO:0007669"/>
    <property type="project" value="UniProtKB-EC"/>
</dbReference>
<protein>
    <submittedName>
        <fullName evidence="10">N-acetylglucosamine-6-phosphate deacetylase</fullName>
        <ecNumber evidence="10">3.5.1.25</ecNumber>
    </submittedName>
</protein>
<dbReference type="PANTHER" id="PTHR11113:SF14">
    <property type="entry name" value="N-ACETYLGLUCOSAMINE-6-PHOSPHATE DEACETYLASE"/>
    <property type="match status" value="1"/>
</dbReference>
<dbReference type="Pfam" id="PF01979">
    <property type="entry name" value="Amidohydro_1"/>
    <property type="match status" value="1"/>
</dbReference>
<accession>A0A0H3G4Z8</accession>
<evidence type="ECO:0000256" key="6">
    <source>
        <dbReference type="PIRSR" id="PIRSR038994-1"/>
    </source>
</evidence>
<comment type="cofactor">
    <cofactor evidence="8">
        <name>a divalent metal cation</name>
        <dbReference type="ChEBI" id="CHEBI:60240"/>
    </cofactor>
    <text evidence="8">Binds 1 divalent metal cation per subunit.</text>
</comment>
<dbReference type="CDD" id="cd00854">
    <property type="entry name" value="NagA"/>
    <property type="match status" value="1"/>
</dbReference>
<evidence type="ECO:0000256" key="5">
    <source>
        <dbReference type="PIRNR" id="PIRNR038994"/>
    </source>
</evidence>
<evidence type="ECO:0000313" key="11">
    <source>
        <dbReference type="Proteomes" id="UP000001494"/>
    </source>
</evidence>
<dbReference type="PANTHER" id="PTHR11113">
    <property type="entry name" value="N-ACETYLGLUCOSAMINE-6-PHOSPHATE DEACETYLASE"/>
    <property type="match status" value="1"/>
</dbReference>
<gene>
    <name evidence="10" type="ordered locus">Zmob_0344</name>
</gene>
<dbReference type="EC" id="3.5.1.25" evidence="10"/>
<evidence type="ECO:0000313" key="10">
    <source>
        <dbReference type="EMBL" id="AEH62194.1"/>
    </source>
</evidence>
<dbReference type="InterPro" id="IPR011059">
    <property type="entry name" value="Metal-dep_hydrolase_composite"/>
</dbReference>
<dbReference type="Proteomes" id="UP000001494">
    <property type="component" value="Chromosome"/>
</dbReference>
<feature type="binding site" evidence="7">
    <location>
        <begin position="221"/>
        <end position="222"/>
    </location>
    <ligand>
        <name>substrate</name>
    </ligand>
</feature>
<proteinExistence type="inferred from homology"/>
<feature type="binding site" evidence="8">
    <location>
        <position position="197"/>
    </location>
    <ligand>
        <name>Zn(2+)</name>
        <dbReference type="ChEBI" id="CHEBI:29105"/>
    </ligand>
</feature>
<feature type="binding site" evidence="7">
    <location>
        <position position="253"/>
    </location>
    <ligand>
        <name>substrate</name>
    </ligand>
</feature>
<reference evidence="10 11" key="1">
    <citation type="journal article" date="2011" name="J. Bacteriol.">
        <title>Genome sequence of the ethanol-producing Zymomonas mobilis subsp. mobilis lectotype strain ATCC 10988.</title>
        <authorList>
            <person name="Pappas K.M."/>
            <person name="Kouvelis V.N."/>
            <person name="Saunders E."/>
            <person name="Brettin T.S."/>
            <person name="Bruce D."/>
            <person name="Detter C."/>
            <person name="Balakireva M."/>
            <person name="Han C.S."/>
            <person name="Savvakis G."/>
            <person name="Kyrpides N.C."/>
            <person name="Typas M.A."/>
        </authorList>
    </citation>
    <scope>NUCLEOTIDE SEQUENCE [LARGE SCALE GENOMIC DNA]</scope>
    <source>
        <strain evidence="11">ATCC 10988 / DSM 424 / CCUG 17860 / LMG 404 / NCIMB 8938 / NRRL B-806 / ZM1</strain>
    </source>
</reference>
<feature type="binding site" evidence="8">
    <location>
        <position position="218"/>
    </location>
    <ligand>
        <name>Zn(2+)</name>
        <dbReference type="ChEBI" id="CHEBI:29105"/>
    </ligand>
</feature>
<keyword evidence="2 8" id="KW-0479">Metal-binding</keyword>
<dbReference type="Gene3D" id="3.20.20.140">
    <property type="entry name" value="Metal-dependent hydrolases"/>
    <property type="match status" value="1"/>
</dbReference>
<sequence length="381" mass="40996">MQLAFTHGQIVTPDTILTDHSLLIENGVVKAITDQPLPCDIPTIDLHHQILLAGFIDIQVNGGGGCLFNDHPDVNSISKIAAAHRAFGTTSLLPTLVSEETTVIEKAVHAIEDAIQAGIKGIVGLHIEGPFIAMTRRGIHAASKIRPISEEDINFLCDSARKNKDNFRILLTLAPETMDASIITKLTEAGVIVSIGHSDSDYGTAMKAIKAGASGFTHLFNAMSQNTSRAPAVVGAALDSDNSYAGIIADGEHVHPSNIRLAYKAKGADHLMLITDAMPLTGWEEDHFLLQGQMIYRRDGRITDDKNVLAGSLLDTATAFANMIKMTDISLVEASRMASLTPARFLGLQDRGSIEIGKRADLVVMDEALKLQSVWISGEKY</sequence>
<dbReference type="PIRSF" id="PIRSF038994">
    <property type="entry name" value="NagA"/>
    <property type="match status" value="1"/>
</dbReference>
<evidence type="ECO:0000259" key="9">
    <source>
        <dbReference type="Pfam" id="PF01979"/>
    </source>
</evidence>